<proteinExistence type="predicted"/>
<protein>
    <submittedName>
        <fullName evidence="2">Uncharacterized protein</fullName>
    </submittedName>
</protein>
<sequence length="211" mass="22164">MRLFCGHCGKEQEWDVDGSRARPLPDTSAPDGMKRTKDGGRVLYDARGSTCAHCCNMVMCNPLSAVCIYCDSQLAGFRPTFWKCSNVDGSARRRMMGGATSAPAGAGAGSAPRRGASRGGAEAHAAPSEASAGARQGSPRSSSDSPTASVPNPLEETRPAGCEYARTCALCADYDLRYSGKPRCRCLRFHGAIAGQVTGNKAGNLGWVMVH</sequence>
<evidence type="ECO:0000256" key="1">
    <source>
        <dbReference type="SAM" id="MobiDB-lite"/>
    </source>
</evidence>
<evidence type="ECO:0000313" key="2">
    <source>
        <dbReference type="EMBL" id="KXZ54972.1"/>
    </source>
</evidence>
<name>A0A150GZ25_GONPE</name>
<dbReference type="AlphaFoldDB" id="A0A150GZ25"/>
<feature type="region of interest" description="Disordered" evidence="1">
    <location>
        <begin position="16"/>
        <end position="36"/>
    </location>
</feature>
<feature type="compositionally biased region" description="Low complexity" evidence="1">
    <location>
        <begin position="97"/>
        <end position="151"/>
    </location>
</feature>
<organism evidence="2 3">
    <name type="scientific">Gonium pectorale</name>
    <name type="common">Green alga</name>
    <dbReference type="NCBI Taxonomy" id="33097"/>
    <lineage>
        <taxon>Eukaryota</taxon>
        <taxon>Viridiplantae</taxon>
        <taxon>Chlorophyta</taxon>
        <taxon>core chlorophytes</taxon>
        <taxon>Chlorophyceae</taxon>
        <taxon>CS clade</taxon>
        <taxon>Chlamydomonadales</taxon>
        <taxon>Volvocaceae</taxon>
        <taxon>Gonium</taxon>
    </lineage>
</organism>
<reference evidence="3" key="1">
    <citation type="journal article" date="2016" name="Nat. Commun.">
        <title>The Gonium pectorale genome demonstrates co-option of cell cycle regulation during the evolution of multicellularity.</title>
        <authorList>
            <person name="Hanschen E.R."/>
            <person name="Marriage T.N."/>
            <person name="Ferris P.J."/>
            <person name="Hamaji T."/>
            <person name="Toyoda A."/>
            <person name="Fujiyama A."/>
            <person name="Neme R."/>
            <person name="Noguchi H."/>
            <person name="Minakuchi Y."/>
            <person name="Suzuki M."/>
            <person name="Kawai-Toyooka H."/>
            <person name="Smith D.R."/>
            <person name="Sparks H."/>
            <person name="Anderson J."/>
            <person name="Bakaric R."/>
            <person name="Luria V."/>
            <person name="Karger A."/>
            <person name="Kirschner M.W."/>
            <person name="Durand P.M."/>
            <person name="Michod R.E."/>
            <person name="Nozaki H."/>
            <person name="Olson B.J."/>
        </authorList>
    </citation>
    <scope>NUCLEOTIDE SEQUENCE [LARGE SCALE GENOMIC DNA]</scope>
    <source>
        <strain evidence="3">NIES-2863</strain>
    </source>
</reference>
<gene>
    <name evidence="2" type="ORF">GPECTOR_3g139</name>
</gene>
<keyword evidence="3" id="KW-1185">Reference proteome</keyword>
<feature type="region of interest" description="Disordered" evidence="1">
    <location>
        <begin position="95"/>
        <end position="156"/>
    </location>
</feature>
<dbReference type="Proteomes" id="UP000075714">
    <property type="component" value="Unassembled WGS sequence"/>
</dbReference>
<dbReference type="OrthoDB" id="548634at2759"/>
<accession>A0A150GZ25</accession>
<comment type="caution">
    <text evidence="2">The sequence shown here is derived from an EMBL/GenBank/DDBJ whole genome shotgun (WGS) entry which is preliminary data.</text>
</comment>
<dbReference type="EMBL" id="LSYV01000004">
    <property type="protein sequence ID" value="KXZ54972.1"/>
    <property type="molecule type" value="Genomic_DNA"/>
</dbReference>
<evidence type="ECO:0000313" key="3">
    <source>
        <dbReference type="Proteomes" id="UP000075714"/>
    </source>
</evidence>